<keyword evidence="14" id="KW-1185">Reference proteome</keyword>
<dbReference type="PANTHER" id="PTHR43528">
    <property type="entry name" value="ALPHA-KETOGLUTARATE PERMEASE"/>
    <property type="match status" value="1"/>
</dbReference>
<dbReference type="InterPro" id="IPR005828">
    <property type="entry name" value="MFS_sugar_transport-like"/>
</dbReference>
<dbReference type="InterPro" id="IPR020846">
    <property type="entry name" value="MFS_dom"/>
</dbReference>
<evidence type="ECO:0000256" key="11">
    <source>
        <dbReference type="SAM" id="Phobius"/>
    </source>
</evidence>
<dbReference type="RefSeq" id="WP_045548372.1">
    <property type="nucleotide sequence ID" value="NZ_JZDQ02000006.1"/>
</dbReference>
<organism evidence="13 14">
    <name type="scientific">Nocardioides luteus</name>
    <dbReference type="NCBI Taxonomy" id="1844"/>
    <lineage>
        <taxon>Bacteria</taxon>
        <taxon>Bacillati</taxon>
        <taxon>Actinomycetota</taxon>
        <taxon>Actinomycetes</taxon>
        <taxon>Propionibacteriales</taxon>
        <taxon>Nocardioidaceae</taxon>
        <taxon>Nocardioides</taxon>
    </lineage>
</organism>
<dbReference type="InterPro" id="IPR036259">
    <property type="entry name" value="MFS_trans_sf"/>
</dbReference>
<dbReference type="AlphaFoldDB" id="A0A1J4NBM7"/>
<feature type="transmembrane region" description="Helical" evidence="11">
    <location>
        <begin position="96"/>
        <end position="113"/>
    </location>
</feature>
<feature type="transmembrane region" description="Helical" evidence="11">
    <location>
        <begin position="317"/>
        <end position="335"/>
    </location>
</feature>
<comment type="similarity">
    <text evidence="2">Belongs to the major facilitator superfamily. Metabolite:H+ Symporter (MHS) family (TC 2.A.1.6) family.</text>
</comment>
<gene>
    <name evidence="13" type="ORF">UG56_005965</name>
</gene>
<dbReference type="InterPro" id="IPR051084">
    <property type="entry name" value="H+-coupled_symporters"/>
</dbReference>
<feature type="transmembrane region" description="Helical" evidence="11">
    <location>
        <begin position="409"/>
        <end position="429"/>
    </location>
</feature>
<evidence type="ECO:0000256" key="1">
    <source>
        <dbReference type="ARBA" id="ARBA00004651"/>
    </source>
</evidence>
<comment type="function">
    <text evidence="9">May be a proton symporter involved in the uptake of osmolytes such as proline and glycine betaine.</text>
</comment>
<evidence type="ECO:0000256" key="5">
    <source>
        <dbReference type="ARBA" id="ARBA00022692"/>
    </source>
</evidence>
<feature type="transmembrane region" description="Helical" evidence="11">
    <location>
        <begin position="251"/>
        <end position="274"/>
    </location>
</feature>
<keyword evidence="4" id="KW-1003">Cell membrane</keyword>
<protein>
    <recommendedName>
        <fullName evidence="10">Putative proline/betaine transporter</fullName>
    </recommendedName>
</protein>
<dbReference type="GO" id="GO:0005886">
    <property type="term" value="C:plasma membrane"/>
    <property type="evidence" value="ECO:0007669"/>
    <property type="project" value="UniProtKB-SubCell"/>
</dbReference>
<sequence length="439" mass="46791">MSPSVTAGSPTETSRPAQSTVKVIRAAVLGTVVEYYDFAIYGYMATMIASHFFIESDPTTALLNTFAAFAVAFFLRVPGGIFFGHIGDKYGRKRSLTYTILLMALATAGIGILPTYATLGIWATAVLVLCRCLQGFAAGGELSGANAFVAENAPARHRAFQTSFVNTGTYLGSLLAALVALGVNTAFSEDTISEWAWRVPFLISLVIGLIGLYIRSQLHETDQFEAVQESDDIEQSAYPITDVLRHAWRQVLLVIGLGALIVGGYYICSVYAASYLQTEGGHSADVAFTSTCIAMVAAVISLPIAGYLGDRFGRRPVFFTSSGLVAVLTIPAFLLMRDGSVAAAIAAQATLAFVIGCNNGVSFSTYAEIFRARYRYSGIALANNFTNMTLGGTAPFIATLLISLTGNNLAPAGFLLFTAVLSFVATFFLPETRGKELEL</sequence>
<dbReference type="GO" id="GO:0015293">
    <property type="term" value="F:symporter activity"/>
    <property type="evidence" value="ECO:0007669"/>
    <property type="project" value="UniProtKB-KW"/>
</dbReference>
<dbReference type="PROSITE" id="PS00217">
    <property type="entry name" value="SUGAR_TRANSPORT_2"/>
    <property type="match status" value="1"/>
</dbReference>
<accession>A0A1J4NBM7</accession>
<keyword evidence="8 11" id="KW-0472">Membrane</keyword>
<dbReference type="SUPFAM" id="SSF103473">
    <property type="entry name" value="MFS general substrate transporter"/>
    <property type="match status" value="1"/>
</dbReference>
<dbReference type="EMBL" id="JZDQ02000006">
    <property type="protein sequence ID" value="OIJ27889.1"/>
    <property type="molecule type" value="Genomic_DNA"/>
</dbReference>
<evidence type="ECO:0000256" key="8">
    <source>
        <dbReference type="ARBA" id="ARBA00023136"/>
    </source>
</evidence>
<dbReference type="FunFam" id="1.20.1250.20:FF:000001">
    <property type="entry name" value="Dicarboxylate MFS transporter"/>
    <property type="match status" value="1"/>
</dbReference>
<feature type="transmembrane region" description="Helical" evidence="11">
    <location>
        <begin position="286"/>
        <end position="305"/>
    </location>
</feature>
<feature type="transmembrane region" description="Helical" evidence="11">
    <location>
        <begin position="381"/>
        <end position="403"/>
    </location>
</feature>
<feature type="transmembrane region" description="Helical" evidence="11">
    <location>
        <begin position="341"/>
        <end position="361"/>
    </location>
</feature>
<evidence type="ECO:0000313" key="14">
    <source>
        <dbReference type="Proteomes" id="UP000033772"/>
    </source>
</evidence>
<keyword evidence="5 11" id="KW-0812">Transmembrane</keyword>
<dbReference type="OrthoDB" id="9066401at2"/>
<dbReference type="InterPro" id="IPR005829">
    <property type="entry name" value="Sugar_transporter_CS"/>
</dbReference>
<evidence type="ECO:0000313" key="13">
    <source>
        <dbReference type="EMBL" id="OIJ27889.1"/>
    </source>
</evidence>
<evidence type="ECO:0000256" key="7">
    <source>
        <dbReference type="ARBA" id="ARBA00022989"/>
    </source>
</evidence>
<feature type="transmembrane region" description="Helical" evidence="11">
    <location>
        <begin position="35"/>
        <end position="54"/>
    </location>
</feature>
<keyword evidence="3" id="KW-0813">Transport</keyword>
<keyword evidence="7 11" id="KW-1133">Transmembrane helix</keyword>
<dbReference type="PANTHER" id="PTHR43528:SF1">
    <property type="entry name" value="ALPHA-KETOGLUTARATE PERMEASE"/>
    <property type="match status" value="1"/>
</dbReference>
<comment type="subcellular location">
    <subcellularLocation>
        <location evidence="1">Cell membrane</location>
        <topology evidence="1">Multi-pass membrane protein</topology>
    </subcellularLocation>
</comment>
<keyword evidence="6" id="KW-0769">Symport</keyword>
<dbReference type="Proteomes" id="UP000033772">
    <property type="component" value="Unassembled WGS sequence"/>
</dbReference>
<proteinExistence type="inferred from homology"/>
<evidence type="ECO:0000256" key="4">
    <source>
        <dbReference type="ARBA" id="ARBA00022475"/>
    </source>
</evidence>
<evidence type="ECO:0000259" key="12">
    <source>
        <dbReference type="PROSITE" id="PS50850"/>
    </source>
</evidence>
<feature type="transmembrane region" description="Helical" evidence="11">
    <location>
        <begin position="66"/>
        <end position="84"/>
    </location>
</feature>
<name>A0A1J4NBM7_9ACTN</name>
<evidence type="ECO:0000256" key="3">
    <source>
        <dbReference type="ARBA" id="ARBA00022448"/>
    </source>
</evidence>
<feature type="transmembrane region" description="Helical" evidence="11">
    <location>
        <begin position="195"/>
        <end position="214"/>
    </location>
</feature>
<evidence type="ECO:0000256" key="10">
    <source>
        <dbReference type="ARBA" id="ARBA00039918"/>
    </source>
</evidence>
<dbReference type="Gene3D" id="1.20.1250.20">
    <property type="entry name" value="MFS general substrate transporter like domains"/>
    <property type="match status" value="1"/>
</dbReference>
<dbReference type="STRING" id="1844.UG56_005965"/>
<evidence type="ECO:0000256" key="6">
    <source>
        <dbReference type="ARBA" id="ARBA00022847"/>
    </source>
</evidence>
<evidence type="ECO:0000256" key="9">
    <source>
        <dbReference type="ARBA" id="ARBA00037295"/>
    </source>
</evidence>
<feature type="domain" description="Major facilitator superfamily (MFS) profile" evidence="12">
    <location>
        <begin position="23"/>
        <end position="433"/>
    </location>
</feature>
<feature type="transmembrane region" description="Helical" evidence="11">
    <location>
        <begin position="163"/>
        <end position="183"/>
    </location>
</feature>
<dbReference type="PROSITE" id="PS50850">
    <property type="entry name" value="MFS"/>
    <property type="match status" value="1"/>
</dbReference>
<evidence type="ECO:0000256" key="2">
    <source>
        <dbReference type="ARBA" id="ARBA00008240"/>
    </source>
</evidence>
<dbReference type="Pfam" id="PF00083">
    <property type="entry name" value="Sugar_tr"/>
    <property type="match status" value="1"/>
</dbReference>
<comment type="caution">
    <text evidence="13">The sequence shown here is derived from an EMBL/GenBank/DDBJ whole genome shotgun (WGS) entry which is preliminary data.</text>
</comment>
<reference evidence="13" key="1">
    <citation type="submission" date="2016-10" db="EMBL/GenBank/DDBJ databases">
        <title>Draft Genome Sequence of Nocardioides luteus Strain BAFB, an Alkane-Degrading Bacterium Isolated from JP-7 Polluted Soil.</title>
        <authorList>
            <person name="Brown L."/>
            <person name="Ruiz O.N."/>
            <person name="Gunasekera T."/>
        </authorList>
    </citation>
    <scope>NUCLEOTIDE SEQUENCE [LARGE SCALE GENOMIC DNA]</scope>
    <source>
        <strain evidence="13">BAFB</strain>
    </source>
</reference>